<dbReference type="EMBL" id="JAQQWL010000002">
    <property type="protein sequence ID" value="KAK8085914.1"/>
    <property type="molecule type" value="Genomic_DNA"/>
</dbReference>
<dbReference type="Proteomes" id="UP001480595">
    <property type="component" value="Unassembled WGS sequence"/>
</dbReference>
<organism evidence="1 2">
    <name type="scientific">Apiospora phragmitis</name>
    <dbReference type="NCBI Taxonomy" id="2905665"/>
    <lineage>
        <taxon>Eukaryota</taxon>
        <taxon>Fungi</taxon>
        <taxon>Dikarya</taxon>
        <taxon>Ascomycota</taxon>
        <taxon>Pezizomycotina</taxon>
        <taxon>Sordariomycetes</taxon>
        <taxon>Xylariomycetidae</taxon>
        <taxon>Amphisphaeriales</taxon>
        <taxon>Apiosporaceae</taxon>
        <taxon>Apiospora</taxon>
    </lineage>
</organism>
<evidence type="ECO:0000313" key="1">
    <source>
        <dbReference type="EMBL" id="KAK8085914.1"/>
    </source>
</evidence>
<reference evidence="1 2" key="1">
    <citation type="submission" date="2023-01" db="EMBL/GenBank/DDBJ databases">
        <title>Analysis of 21 Apiospora genomes using comparative genomics revels a genus with tremendous synthesis potential of carbohydrate active enzymes and secondary metabolites.</title>
        <authorList>
            <person name="Sorensen T."/>
        </authorList>
    </citation>
    <scope>NUCLEOTIDE SEQUENCE [LARGE SCALE GENOMIC DNA]</scope>
    <source>
        <strain evidence="1 2">CBS 135458</strain>
    </source>
</reference>
<keyword evidence="2" id="KW-1185">Reference proteome</keyword>
<sequence length="148" mass="16045">MKSSALLVRCQGALRNAIESLSSPKLPLEEKVDAAVTTSSQDSDLLAKGPIWSAENNATKSRLCGGVREAFPPALTPGLGYPDATLGVLKPNQITTDNGRPVEATGRVIGDVRDFRLAFDALETQLRPCNDLCRGKEQVIFFRRPYSE</sequence>
<proteinExistence type="predicted"/>
<dbReference type="RefSeq" id="XP_066720438.1">
    <property type="nucleotide sequence ID" value="XM_066852297.1"/>
</dbReference>
<name>A0ABR1WQV2_9PEZI</name>
<comment type="caution">
    <text evidence="1">The sequence shown here is derived from an EMBL/GenBank/DDBJ whole genome shotgun (WGS) entry which is preliminary data.</text>
</comment>
<accession>A0ABR1WQV2</accession>
<dbReference type="GeneID" id="92085360"/>
<evidence type="ECO:0000313" key="2">
    <source>
        <dbReference type="Proteomes" id="UP001480595"/>
    </source>
</evidence>
<gene>
    <name evidence="1" type="ORF">PG994_000888</name>
</gene>
<protein>
    <submittedName>
        <fullName evidence="1">Uncharacterized protein</fullName>
    </submittedName>
</protein>